<dbReference type="AlphaFoldDB" id="A0A8J2WAJ7"/>
<protein>
    <submittedName>
        <fullName evidence="1">(African queen) hypothetical protein</fullName>
    </submittedName>
</protein>
<keyword evidence="2" id="KW-1185">Reference proteome</keyword>
<name>A0A8J2WAJ7_9NEOP</name>
<organism evidence="1 2">
    <name type="scientific">Danaus chrysippus</name>
    <name type="common">African queen</name>
    <dbReference type="NCBI Taxonomy" id="151541"/>
    <lineage>
        <taxon>Eukaryota</taxon>
        <taxon>Metazoa</taxon>
        <taxon>Ecdysozoa</taxon>
        <taxon>Arthropoda</taxon>
        <taxon>Hexapoda</taxon>
        <taxon>Insecta</taxon>
        <taxon>Pterygota</taxon>
        <taxon>Neoptera</taxon>
        <taxon>Endopterygota</taxon>
        <taxon>Lepidoptera</taxon>
        <taxon>Glossata</taxon>
        <taxon>Ditrysia</taxon>
        <taxon>Papilionoidea</taxon>
        <taxon>Nymphalidae</taxon>
        <taxon>Danainae</taxon>
        <taxon>Danaini</taxon>
        <taxon>Danaina</taxon>
        <taxon>Danaus</taxon>
        <taxon>Anosia</taxon>
    </lineage>
</organism>
<dbReference type="OrthoDB" id="7434236at2759"/>
<dbReference type="EMBL" id="CAKASE010000076">
    <property type="protein sequence ID" value="CAG9577542.1"/>
    <property type="molecule type" value="Genomic_DNA"/>
</dbReference>
<evidence type="ECO:0000313" key="2">
    <source>
        <dbReference type="Proteomes" id="UP000789524"/>
    </source>
</evidence>
<gene>
    <name evidence="1" type="ORF">DCHRY22_LOCUS12362</name>
</gene>
<dbReference type="Proteomes" id="UP000789524">
    <property type="component" value="Unassembled WGS sequence"/>
</dbReference>
<accession>A0A8J2WAJ7</accession>
<comment type="caution">
    <text evidence="1">The sequence shown here is derived from an EMBL/GenBank/DDBJ whole genome shotgun (WGS) entry which is preliminary data.</text>
</comment>
<dbReference type="Gene3D" id="3.30.60.30">
    <property type="match status" value="1"/>
</dbReference>
<proteinExistence type="predicted"/>
<evidence type="ECO:0000313" key="1">
    <source>
        <dbReference type="EMBL" id="CAG9577542.1"/>
    </source>
</evidence>
<sequence length="115" mass="13370">MEESTKMTPAMNKNEDNILRDGKSTLYEIDTAFDYHNCPLSCPDVYSPVCITVNRGHGMYYKFFTFVNHCEGDLYYCKNWREFSPPPDEDELVRSSPLSWSFCAANRLSHHLISE</sequence>
<reference evidence="1" key="1">
    <citation type="submission" date="2021-09" db="EMBL/GenBank/DDBJ databases">
        <authorList>
            <person name="Martin H S."/>
        </authorList>
    </citation>
    <scope>NUCLEOTIDE SEQUENCE</scope>
</reference>